<proteinExistence type="predicted"/>
<sequence length="80" mass="8976">MKYIELTGADNDPITVRLDQITGISPQNHAPPNGYSDPPKIKGTAVAMANQDYSFWAREKYEDIKLRIMQAISSDNPGFY</sequence>
<evidence type="ECO:0000313" key="2">
    <source>
        <dbReference type="Proteomes" id="UP000671849"/>
    </source>
</evidence>
<accession>A0A858NQG6</accession>
<gene>
    <name evidence="1" type="ORF">XccvBFoX6_gp87</name>
</gene>
<reference evidence="1 2" key="1">
    <citation type="submission" date="2020-03" db="EMBL/GenBank/DDBJ databases">
        <title>Development of an integrated pest management strategy to control Xanthomonas campestris pv. campestris by using bacteriophages.</title>
        <authorList>
            <person name="Fortuna K.J."/>
            <person name="Holtappels D."/>
            <person name="Lavigne R."/>
            <person name="Wagemans J."/>
        </authorList>
    </citation>
    <scope>NUCLEOTIDE SEQUENCE [LARGE SCALE GENOMIC DNA]</scope>
</reference>
<dbReference type="Proteomes" id="UP000671849">
    <property type="component" value="Segment"/>
</dbReference>
<protein>
    <submittedName>
        <fullName evidence="1">Uncharacterized protein</fullName>
    </submittedName>
</protein>
<name>A0A858NQG6_9CAUD</name>
<evidence type="ECO:0000313" key="1">
    <source>
        <dbReference type="EMBL" id="QJB22145.1"/>
    </source>
</evidence>
<keyword evidence="2" id="KW-1185">Reference proteome</keyword>
<organism evidence="1 2">
    <name type="scientific">Xanthomonas phage FoX6</name>
    <dbReference type="NCBI Taxonomy" id="2723902"/>
    <lineage>
        <taxon>Viruses</taxon>
        <taxon>Duplodnaviria</taxon>
        <taxon>Heunggongvirae</taxon>
        <taxon>Uroviricota</taxon>
        <taxon>Caudoviricetes</taxon>
        <taxon>Lindbergviridae</taxon>
        <taxon>Carpasinavirus</taxon>
        <taxon>Carpasinavirus FoX6</taxon>
        <taxon>Carpasinavirus XcP1</taxon>
    </lineage>
</organism>
<dbReference type="EMBL" id="MT161386">
    <property type="protein sequence ID" value="QJB22145.1"/>
    <property type="molecule type" value="Genomic_DNA"/>
</dbReference>